<accession>A0AA86LZI3</accession>
<gene>
    <name evidence="1" type="ORF">CIB87_08965</name>
</gene>
<organism evidence="1 2">
    <name type="scientific">Priestia megaterium</name>
    <name type="common">Bacillus megaterium</name>
    <dbReference type="NCBI Taxonomy" id="1404"/>
    <lineage>
        <taxon>Bacteria</taxon>
        <taxon>Bacillati</taxon>
        <taxon>Bacillota</taxon>
        <taxon>Bacilli</taxon>
        <taxon>Bacillales</taxon>
        <taxon>Bacillaceae</taxon>
        <taxon>Priestia</taxon>
    </lineage>
</organism>
<evidence type="ECO:0000313" key="1">
    <source>
        <dbReference type="EMBL" id="AXI32741.1"/>
    </source>
</evidence>
<proteinExistence type="predicted"/>
<dbReference type="Proteomes" id="UP000253834">
    <property type="component" value="Chromosome"/>
</dbReference>
<sequence length="208" mass="22225">MDHYKDYEKEENGLLTEFDADQSPSVPVSFTGIPNLANRFAEVEVCIDDRGDRVALDLTVDWQPEILGLVGLILAILALIDAADPGLTLPLAVSAIFRIWRKSSEGTVLISEKTDTSPLAGITVLTLGTSVGLVFGEITTSIHAVDTNPPLGENEYFVTINAAPVAPGTVIPDATGLALEPFTGFTVTPSQINSYTFTASEIEENNCK</sequence>
<protein>
    <submittedName>
        <fullName evidence="1">Uncharacterized protein</fullName>
    </submittedName>
</protein>
<reference evidence="1 2" key="1">
    <citation type="submission" date="2017-07" db="EMBL/GenBank/DDBJ databases">
        <title>Isolation and development of strain Bacillus megaterium SR7 for enhanced growth and metabolite production under supercritical carbon dioxide.</title>
        <authorList>
            <person name="Freedman A.J.E."/>
            <person name="Peet K.C."/>
            <person name="Boock J.T."/>
            <person name="Penn K."/>
            <person name="Prather K.L.J."/>
            <person name="Thompson J.R."/>
        </authorList>
    </citation>
    <scope>NUCLEOTIDE SEQUENCE [LARGE SCALE GENOMIC DNA]</scope>
    <source>
        <strain evidence="1 2">SR7</strain>
    </source>
</reference>
<dbReference type="EMBL" id="CP022674">
    <property type="protein sequence ID" value="AXI32741.1"/>
    <property type="molecule type" value="Genomic_DNA"/>
</dbReference>
<dbReference type="AlphaFoldDB" id="A0AA86LZI3"/>
<evidence type="ECO:0000313" key="2">
    <source>
        <dbReference type="Proteomes" id="UP000253834"/>
    </source>
</evidence>
<name>A0AA86LZI3_PRIMG</name>